<evidence type="ECO:0000313" key="11">
    <source>
        <dbReference type="Proteomes" id="UP000035709"/>
    </source>
</evidence>
<dbReference type="PANTHER" id="PTHR43400">
    <property type="entry name" value="FUMARATE REDUCTASE"/>
    <property type="match status" value="1"/>
</dbReference>
<dbReference type="InterPro" id="IPR036188">
    <property type="entry name" value="FAD/NAD-bd_sf"/>
</dbReference>
<dbReference type="Gene3D" id="3.90.700.10">
    <property type="entry name" value="Succinate dehydrogenase/fumarate reductase flavoprotein, catalytic domain"/>
    <property type="match status" value="1"/>
</dbReference>
<evidence type="ECO:0000256" key="4">
    <source>
        <dbReference type="ARBA" id="ARBA00022630"/>
    </source>
</evidence>
<dbReference type="GO" id="GO:0016020">
    <property type="term" value="C:membrane"/>
    <property type="evidence" value="ECO:0007669"/>
    <property type="project" value="InterPro"/>
</dbReference>
<dbReference type="Pfam" id="PF04205">
    <property type="entry name" value="FMN_bind"/>
    <property type="match status" value="1"/>
</dbReference>
<feature type="domain" description="FMN-binding" evidence="9">
    <location>
        <begin position="14"/>
        <end position="89"/>
    </location>
</feature>
<evidence type="ECO:0000256" key="3">
    <source>
        <dbReference type="ARBA" id="ARBA00015872"/>
    </source>
</evidence>
<keyword evidence="4 8" id="KW-0285">Flavoprotein</keyword>
<dbReference type="Pfam" id="PF00890">
    <property type="entry name" value="FAD_binding_2"/>
    <property type="match status" value="2"/>
</dbReference>
<evidence type="ECO:0000256" key="8">
    <source>
        <dbReference type="RuleBase" id="RU366062"/>
    </source>
</evidence>
<gene>
    <name evidence="10" type="ORF">LBAT_0078</name>
</gene>
<dbReference type="InterPro" id="IPR010960">
    <property type="entry name" value="Flavocytochrome_c"/>
</dbReference>
<accession>A0A0D6A0W8</accession>
<keyword evidence="5 8" id="KW-0274">FAD</keyword>
<evidence type="ECO:0000256" key="6">
    <source>
        <dbReference type="ARBA" id="ARBA00023002"/>
    </source>
</evidence>
<organism evidence="10 11">
    <name type="scientific">Lactobacillus acetotolerans</name>
    <dbReference type="NCBI Taxonomy" id="1600"/>
    <lineage>
        <taxon>Bacteria</taxon>
        <taxon>Bacillati</taxon>
        <taxon>Bacillota</taxon>
        <taxon>Bacilli</taxon>
        <taxon>Lactobacillales</taxon>
        <taxon>Lactobacillaceae</taxon>
        <taxon>Lactobacillus</taxon>
    </lineage>
</organism>
<evidence type="ECO:0000259" key="9">
    <source>
        <dbReference type="SMART" id="SM00900"/>
    </source>
</evidence>
<dbReference type="InterPro" id="IPR027477">
    <property type="entry name" value="Succ_DH/fumarate_Rdtase_cat_sf"/>
</dbReference>
<dbReference type="InterPro" id="IPR003953">
    <property type="entry name" value="FAD-dep_OxRdtase_2_FAD-bd"/>
</dbReference>
<dbReference type="InterPro" id="IPR007329">
    <property type="entry name" value="FMN-bd"/>
</dbReference>
<comment type="cofactor">
    <cofactor evidence="8">
        <name>FAD</name>
        <dbReference type="ChEBI" id="CHEBI:57692"/>
    </cofactor>
    <text evidence="8">Binds 1 FAD per subunit.</text>
</comment>
<dbReference type="EC" id="1.3.99.33" evidence="2 8"/>
<keyword evidence="6 8" id="KW-0560">Oxidoreductase</keyword>
<dbReference type="GO" id="GO:0010181">
    <property type="term" value="F:FMN binding"/>
    <property type="evidence" value="ECO:0007669"/>
    <property type="project" value="InterPro"/>
</dbReference>
<name>A0A0D6A0W8_9LACO</name>
<reference evidence="10 11" key="1">
    <citation type="submission" date="2015-03" db="EMBL/GenBank/DDBJ databases">
        <title>Complete genome sequence of Lactobacillus acetotolerans NBRC 13120.</title>
        <authorList>
            <person name="Toh H."/>
            <person name="Morita H."/>
            <person name="Fujita N."/>
        </authorList>
    </citation>
    <scope>NUCLEOTIDE SEQUENCE [LARGE SCALE GENOMIC DNA]</scope>
    <source>
        <strain evidence="10 11">NBRC 13120</strain>
    </source>
</reference>
<evidence type="ECO:0000256" key="7">
    <source>
        <dbReference type="ARBA" id="ARBA00049922"/>
    </source>
</evidence>
<comment type="similarity">
    <text evidence="1 8">Belongs to the FAD-dependent oxidoreductase 2 family. FRD/SDH subfamily.</text>
</comment>
<dbReference type="NCBIfam" id="TIGR01813">
    <property type="entry name" value="flavo_cyto_c"/>
    <property type="match status" value="1"/>
</dbReference>
<dbReference type="EMBL" id="AP014808">
    <property type="protein sequence ID" value="BAQ56467.1"/>
    <property type="molecule type" value="Genomic_DNA"/>
</dbReference>
<sequence>MTMRAGTYNVRAKGHDSSYMPMKVTLSEDKIKNIKIDSSGETKGVADEVFKRLPKEIIGGQTLNVDAVSGATISSHGVVDGIAEAITQAGGNADEWKKRSKPVKRNGQNKEYSTDVVVVGAGGAGLTAAARLIQNNKKVIVLEKYPQIGGNTTRAGGPMNAAEPDWQKQFKALPGEKQSLKKLAVTPIEHIDPEYRADFKKLQEQIQKYLASGENYLFDSTLLHEIQTYLGGKRIDLNSNEIHGNYSLVNELVNNVLDSVKWLTDLGVKFDRSQVTMPVGALWRRGHKPVEPMGYAFIHVLGDWVKAHGATILTDTRAEHFLFKNGKIAGIIAKNSAGSKVIVHANNVIMTSGGFGANTPMVKKYNTYWKHIDDDIATTNSPAITGDGIRLGQEAGADLVGMGFIQLMPVSDPKTGEIFTGIQTPPENFIMVNQKGKRFVNEFAERDTLAKAAIANGGLFYLIADDKMKDTAYNTSQAAIDAQVKAGTLFKADTLADLAKQIHMDPGTLITTIKKYNSYVDAGKDPDFGKSAFNLKCEQGPFYATPRKPAIHHTMGGLKINTNAQVIAKNGKVIPSLYAAGEVAGGIHAGNRLGGNSLADIFTFGRIAADSICKKDASADVTSGASQN</sequence>
<evidence type="ECO:0000256" key="2">
    <source>
        <dbReference type="ARBA" id="ARBA00013137"/>
    </source>
</evidence>
<dbReference type="InterPro" id="IPR050315">
    <property type="entry name" value="FAD-oxidoreductase_2"/>
</dbReference>
<dbReference type="AlphaFoldDB" id="A0A0D6A0W8"/>
<proteinExistence type="inferred from homology"/>
<comment type="cofactor">
    <cofactor evidence="8">
        <name>FMN</name>
        <dbReference type="ChEBI" id="CHEBI:58210"/>
    </cofactor>
    <text evidence="8">Binds 1 or 2 FMN covalently per subunit.</text>
</comment>
<keyword evidence="11" id="KW-1185">Reference proteome</keyword>
<dbReference type="SUPFAM" id="SSF56425">
    <property type="entry name" value="Succinate dehydrogenase/fumarate reductase flavoprotein, catalytic domain"/>
    <property type="match status" value="1"/>
</dbReference>
<comment type="catalytic activity">
    <reaction evidence="7 8">
        <text>dihydrourocanate + A = urocanate + AH2</text>
        <dbReference type="Rhea" id="RHEA:36059"/>
        <dbReference type="ChEBI" id="CHEBI:13193"/>
        <dbReference type="ChEBI" id="CHEBI:17499"/>
        <dbReference type="ChEBI" id="CHEBI:27247"/>
        <dbReference type="ChEBI" id="CHEBI:72991"/>
        <dbReference type="EC" id="1.3.99.33"/>
    </reaction>
</comment>
<evidence type="ECO:0000313" key="10">
    <source>
        <dbReference type="EMBL" id="BAQ56467.1"/>
    </source>
</evidence>
<dbReference type="PATRIC" id="fig|1600.4.peg.78"/>
<protein>
    <recommendedName>
        <fullName evidence="3 8">Urocanate reductase</fullName>
        <ecNumber evidence="2 8">1.3.99.33</ecNumber>
    </recommendedName>
</protein>
<dbReference type="Proteomes" id="UP000035709">
    <property type="component" value="Chromosome"/>
</dbReference>
<dbReference type="SMART" id="SM00900">
    <property type="entry name" value="FMN_bind"/>
    <property type="match status" value="1"/>
</dbReference>
<dbReference type="Gene3D" id="3.50.50.60">
    <property type="entry name" value="FAD/NAD(P)-binding domain"/>
    <property type="match status" value="2"/>
</dbReference>
<dbReference type="KEGG" id="lae:LBAT_0078"/>
<dbReference type="SUPFAM" id="SSF51905">
    <property type="entry name" value="FAD/NAD(P)-binding domain"/>
    <property type="match status" value="1"/>
</dbReference>
<dbReference type="GO" id="GO:0033765">
    <property type="term" value="F:steroid dehydrogenase activity, acting on the CH-CH group of donors"/>
    <property type="evidence" value="ECO:0007669"/>
    <property type="project" value="UniProtKB-ARBA"/>
</dbReference>
<dbReference type="STRING" id="1600.LBAT_0078"/>
<dbReference type="PANTHER" id="PTHR43400:SF7">
    <property type="entry name" value="FAD-DEPENDENT OXIDOREDUCTASE 2 FAD BINDING DOMAIN-CONTAINING PROTEIN"/>
    <property type="match status" value="1"/>
</dbReference>
<dbReference type="Gene3D" id="3.90.1010.20">
    <property type="match status" value="1"/>
</dbReference>
<evidence type="ECO:0000256" key="5">
    <source>
        <dbReference type="ARBA" id="ARBA00022827"/>
    </source>
</evidence>
<evidence type="ECO:0000256" key="1">
    <source>
        <dbReference type="ARBA" id="ARBA00008040"/>
    </source>
</evidence>